<name>A0A2P2N4Q6_RHIMU</name>
<sequence>MQSIDAEIINMACYYKPDSTRCIILSARKFLQPILM</sequence>
<protein>
    <submittedName>
        <fullName evidence="1">Uncharacterized protein</fullName>
    </submittedName>
</protein>
<reference evidence="1" key="1">
    <citation type="submission" date="2018-02" db="EMBL/GenBank/DDBJ databases">
        <title>Rhizophora mucronata_Transcriptome.</title>
        <authorList>
            <person name="Meera S.P."/>
            <person name="Sreeshan A."/>
            <person name="Augustine A."/>
        </authorList>
    </citation>
    <scope>NUCLEOTIDE SEQUENCE</scope>
    <source>
        <tissue evidence="1">Leaf</tissue>
    </source>
</reference>
<dbReference type="EMBL" id="GGEC01056956">
    <property type="protein sequence ID" value="MBX37440.1"/>
    <property type="molecule type" value="Transcribed_RNA"/>
</dbReference>
<organism evidence="1">
    <name type="scientific">Rhizophora mucronata</name>
    <name type="common">Asiatic mangrove</name>
    <dbReference type="NCBI Taxonomy" id="61149"/>
    <lineage>
        <taxon>Eukaryota</taxon>
        <taxon>Viridiplantae</taxon>
        <taxon>Streptophyta</taxon>
        <taxon>Embryophyta</taxon>
        <taxon>Tracheophyta</taxon>
        <taxon>Spermatophyta</taxon>
        <taxon>Magnoliopsida</taxon>
        <taxon>eudicotyledons</taxon>
        <taxon>Gunneridae</taxon>
        <taxon>Pentapetalae</taxon>
        <taxon>rosids</taxon>
        <taxon>fabids</taxon>
        <taxon>Malpighiales</taxon>
        <taxon>Rhizophoraceae</taxon>
        <taxon>Rhizophora</taxon>
    </lineage>
</organism>
<evidence type="ECO:0000313" key="1">
    <source>
        <dbReference type="EMBL" id="MBX37440.1"/>
    </source>
</evidence>
<proteinExistence type="predicted"/>
<dbReference type="AlphaFoldDB" id="A0A2P2N4Q6"/>
<accession>A0A2P2N4Q6</accession>